<accession>A0A9P7L696</accession>
<reference evidence="1" key="2">
    <citation type="submission" date="2020-10" db="EMBL/GenBank/DDBJ databases">
        <authorList>
            <person name="Peck L.D."/>
            <person name="Nowell R.W."/>
            <person name="Flood J."/>
            <person name="Ryan M.J."/>
            <person name="Barraclough T.G."/>
        </authorList>
    </citation>
    <scope>NUCLEOTIDE SEQUENCE</scope>
    <source>
        <strain evidence="1">IMI 127659i</strain>
    </source>
</reference>
<protein>
    <submittedName>
        <fullName evidence="1">Uncharacterized protein</fullName>
    </submittedName>
</protein>
<evidence type="ECO:0000313" key="1">
    <source>
        <dbReference type="EMBL" id="KAG5765914.1"/>
    </source>
</evidence>
<sequence length="268" mass="30927">MADPEPGAAPATVVEVAEEDDVVIISDDPMNSLTVEDLPMGVLKDDNKQAAIRIIEMFKEKAPSMPRQVRDEILDLLKKGAFHHNTSSRTEPSHHPLAEKMWDRQVKGPWWYHITYENWFVLVGIYGLEKLERSAVGPGIRSSIERRYGGDIGIDLTWRNHPVDQGQHARHLLTQLAAKFGEHHRTADQLQKTVNKLQKIAQKLLEQRQRGLTSHDQRASQIAEDDHPMKNWADDYEDDDEWEKLAGYYYFGNEGEDDDERENFFTRE</sequence>
<dbReference type="Proteomes" id="UP000750502">
    <property type="component" value="Unassembled WGS sequence"/>
</dbReference>
<keyword evidence="2" id="KW-1185">Reference proteome</keyword>
<name>A0A9P7L696_9HYPO</name>
<comment type="caution">
    <text evidence="1">The sequence shown here is derived from an EMBL/GenBank/DDBJ whole genome shotgun (WGS) entry which is preliminary data.</text>
</comment>
<reference evidence="1" key="1">
    <citation type="journal article" date="2020" name="bioRxiv">
        <title>Historical genomics reveals the evolutionary mechanisms behind multiple outbreaks of the host-specific coffee wilt pathogen Fusarium xylarioides.</title>
        <authorList>
            <person name="Peck D."/>
            <person name="Nowell R.W."/>
            <person name="Flood J."/>
            <person name="Ryan M.J."/>
            <person name="Barraclough T.G."/>
        </authorList>
    </citation>
    <scope>NUCLEOTIDE SEQUENCE</scope>
    <source>
        <strain evidence="1">IMI 127659i</strain>
    </source>
</reference>
<dbReference type="EMBL" id="JADFTT010000179">
    <property type="protein sequence ID" value="KAG5765914.1"/>
    <property type="molecule type" value="Genomic_DNA"/>
</dbReference>
<proteinExistence type="predicted"/>
<dbReference type="OrthoDB" id="4970011at2759"/>
<gene>
    <name evidence="1" type="ORF">H9Q72_005993</name>
</gene>
<evidence type="ECO:0000313" key="2">
    <source>
        <dbReference type="Proteomes" id="UP000750502"/>
    </source>
</evidence>
<organism evidence="1 2">
    <name type="scientific">Fusarium xylarioides</name>
    <dbReference type="NCBI Taxonomy" id="221167"/>
    <lineage>
        <taxon>Eukaryota</taxon>
        <taxon>Fungi</taxon>
        <taxon>Dikarya</taxon>
        <taxon>Ascomycota</taxon>
        <taxon>Pezizomycotina</taxon>
        <taxon>Sordariomycetes</taxon>
        <taxon>Hypocreomycetidae</taxon>
        <taxon>Hypocreales</taxon>
        <taxon>Nectriaceae</taxon>
        <taxon>Fusarium</taxon>
        <taxon>Fusarium fujikuroi species complex</taxon>
    </lineage>
</organism>
<dbReference type="AlphaFoldDB" id="A0A9P7L696"/>